<evidence type="ECO:0000313" key="2">
    <source>
        <dbReference type="EMBL" id="APT74381.1"/>
    </source>
</evidence>
<feature type="compositionally biased region" description="Basic and acidic residues" evidence="1">
    <location>
        <begin position="1"/>
        <end position="11"/>
    </location>
</feature>
<dbReference type="RefSeq" id="WP_012057665.1">
    <property type="nucleotide sequence ID" value="NZ_CP007389.1"/>
</dbReference>
<evidence type="ECO:0000313" key="3">
    <source>
        <dbReference type="Proteomes" id="UP000185490"/>
    </source>
</evidence>
<name>A0ABN4V3Y6_9BACT</name>
<organism evidence="2 3">
    <name type="scientific">Thermosipho melanesiensis</name>
    <dbReference type="NCBI Taxonomy" id="46541"/>
    <lineage>
        <taxon>Bacteria</taxon>
        <taxon>Thermotogati</taxon>
        <taxon>Thermotogota</taxon>
        <taxon>Thermotogae</taxon>
        <taxon>Thermotogales</taxon>
        <taxon>Fervidobacteriaceae</taxon>
        <taxon>Thermosipho</taxon>
    </lineage>
</organism>
<gene>
    <name evidence="2" type="ORF">BW47_07735</name>
</gene>
<dbReference type="Proteomes" id="UP000185490">
    <property type="component" value="Chromosome"/>
</dbReference>
<keyword evidence="3" id="KW-1185">Reference proteome</keyword>
<proteinExistence type="predicted"/>
<accession>A0ABN4V3Y6</accession>
<protein>
    <submittedName>
        <fullName evidence="2">Uncharacterized protein</fullName>
    </submittedName>
</protein>
<evidence type="ECO:0000256" key="1">
    <source>
        <dbReference type="SAM" id="MobiDB-lite"/>
    </source>
</evidence>
<reference evidence="2 3" key="1">
    <citation type="submission" date="2014-02" db="EMBL/GenBank/DDBJ databases">
        <title>Diversity of Thermotogales isolates from hydrothermal vents.</title>
        <authorList>
            <person name="Haverkamp T.H.A."/>
            <person name="Lossouarn J."/>
            <person name="Geslin C."/>
            <person name="Nesbo C.L."/>
        </authorList>
    </citation>
    <scope>NUCLEOTIDE SEQUENCE [LARGE SCALE GENOMIC DNA]</scope>
    <source>
        <strain evidence="2 3">431</strain>
    </source>
</reference>
<dbReference type="EMBL" id="CP007389">
    <property type="protein sequence ID" value="APT74381.1"/>
    <property type="molecule type" value="Genomic_DNA"/>
</dbReference>
<feature type="region of interest" description="Disordered" evidence="1">
    <location>
        <begin position="1"/>
        <end position="25"/>
    </location>
</feature>
<sequence>MADVMKNDRSWKNIPPAGSSKREDMPAHVFLDPKNKRYPYKKYVDGKWKVSCAGLLAAYRRAIMNKDSEIANKARSLAIQYKCPWANK</sequence>